<comment type="pathway">
    <text evidence="3 8">Glycan biosynthesis; glycogen biosynthesis.</text>
</comment>
<evidence type="ECO:0000256" key="9">
    <source>
        <dbReference type="SAM" id="MobiDB-lite"/>
    </source>
</evidence>
<evidence type="ECO:0000256" key="5">
    <source>
        <dbReference type="ARBA" id="ARBA00022676"/>
    </source>
</evidence>
<dbReference type="EC" id="2.4.1.21" evidence="8"/>
<sequence>MSAASILSVAAEIFPLIKTGGLADVVGALPLALAREGVKVVTLIPGYPAVKAALETPNMVHRFASLMGAPARLLRARAGALDLLVIDAPHLYDRPGNPYLQAPGVEWPDNGQRFAALAKVAAEIGLGLLADYRPDVIQAHDWHAGLTPAYLHYAQKERRLRAPPVVLSIHNLAFQGLFPASLRTKLGLPAEAMAIDGVEYWGDIGFLKAGIQFADQVTTVSPSYAAEITTEEGGMGLGGLLKTRAKSLVGILNGIDADVWNPETDTDISARYTAETLERRAINKLALQAKFGLRPDAEAPLFGILSRLTDQKGVDLLLGALPVLFAEGAQLIVCGQGEPRYEAAFSQAAERYPGAMGRFLGYREDLAHLIQAGADAILAPSRFEPCGLTQLCAMRYGAVPVVSRTGGLSDTIIDANTAGIARSAATGVQFAPATQDMLEDAIRRTCALYRDPVSWRRVQLNAMASDSSWRVSAAEYAALFARLAARPLRAPAQDVTTTALVSIAPASPSEPRSFAAYEAGEPGSPGPAPRRATTRRTSPRSTATAPSLRRVEER</sequence>
<dbReference type="InterPro" id="IPR001296">
    <property type="entry name" value="Glyco_trans_1"/>
</dbReference>
<protein>
    <recommendedName>
        <fullName evidence="8">Glycogen synthase</fullName>
        <ecNumber evidence="8">2.4.1.21</ecNumber>
    </recommendedName>
    <alternativeName>
        <fullName evidence="8">Starch [bacterial glycogen] synthase</fullName>
    </alternativeName>
</protein>
<keyword evidence="5 8" id="KW-0328">Glycosyltransferase</keyword>
<feature type="domain" description="Glycosyl transferase family 1" evidence="10">
    <location>
        <begin position="293"/>
        <end position="444"/>
    </location>
</feature>
<evidence type="ECO:0000259" key="11">
    <source>
        <dbReference type="Pfam" id="PF08323"/>
    </source>
</evidence>
<dbReference type="InterPro" id="IPR013534">
    <property type="entry name" value="Starch_synth_cat_dom"/>
</dbReference>
<evidence type="ECO:0000259" key="10">
    <source>
        <dbReference type="Pfam" id="PF00534"/>
    </source>
</evidence>
<dbReference type="Gene3D" id="3.40.50.2000">
    <property type="entry name" value="Glycogen Phosphorylase B"/>
    <property type="match status" value="2"/>
</dbReference>
<evidence type="ECO:0000256" key="4">
    <source>
        <dbReference type="ARBA" id="ARBA00010281"/>
    </source>
</evidence>
<evidence type="ECO:0000256" key="8">
    <source>
        <dbReference type="HAMAP-Rule" id="MF_00484"/>
    </source>
</evidence>
<dbReference type="EMBL" id="QDKP01000067">
    <property type="protein sequence ID" value="PVM70934.1"/>
    <property type="molecule type" value="Genomic_DNA"/>
</dbReference>
<name>A0A2T9IVQ8_9CAUL</name>
<dbReference type="InterPro" id="IPR011835">
    <property type="entry name" value="GS/SS"/>
</dbReference>
<comment type="catalytic activity">
    <reaction evidence="1 8">
        <text>[(1-&gt;4)-alpha-D-glucosyl](n) + ADP-alpha-D-glucose = [(1-&gt;4)-alpha-D-glucosyl](n+1) + ADP + H(+)</text>
        <dbReference type="Rhea" id="RHEA:18189"/>
        <dbReference type="Rhea" id="RHEA-COMP:9584"/>
        <dbReference type="Rhea" id="RHEA-COMP:9587"/>
        <dbReference type="ChEBI" id="CHEBI:15378"/>
        <dbReference type="ChEBI" id="CHEBI:15444"/>
        <dbReference type="ChEBI" id="CHEBI:57498"/>
        <dbReference type="ChEBI" id="CHEBI:456216"/>
        <dbReference type="EC" id="2.4.1.21"/>
    </reaction>
</comment>
<evidence type="ECO:0000256" key="7">
    <source>
        <dbReference type="ARBA" id="ARBA00023056"/>
    </source>
</evidence>
<accession>A0A2T9IVQ8</accession>
<dbReference type="GO" id="GO:0005829">
    <property type="term" value="C:cytosol"/>
    <property type="evidence" value="ECO:0007669"/>
    <property type="project" value="TreeGrafter"/>
</dbReference>
<dbReference type="RefSeq" id="WP_116570196.1">
    <property type="nucleotide sequence ID" value="NZ_QDKP01000067.1"/>
</dbReference>
<dbReference type="NCBIfam" id="TIGR02095">
    <property type="entry name" value="glgA"/>
    <property type="match status" value="1"/>
</dbReference>
<dbReference type="GO" id="GO:0009011">
    <property type="term" value="F:alpha-1,4-glucan glucosyltransferase (ADP-glucose donor) activity"/>
    <property type="evidence" value="ECO:0007669"/>
    <property type="project" value="UniProtKB-UniRule"/>
</dbReference>
<keyword evidence="7 8" id="KW-0320">Glycogen biosynthesis</keyword>
<dbReference type="HAMAP" id="MF_00484">
    <property type="entry name" value="Glycogen_synth"/>
    <property type="match status" value="1"/>
</dbReference>
<evidence type="ECO:0000256" key="2">
    <source>
        <dbReference type="ARBA" id="ARBA00002764"/>
    </source>
</evidence>
<keyword evidence="6 8" id="KW-0808">Transferase</keyword>
<gene>
    <name evidence="8" type="primary">glgA</name>
    <name evidence="12" type="ORF">DDF65_25235</name>
</gene>
<comment type="function">
    <text evidence="2 8">Synthesizes alpha-1,4-glucan chains using ADP-glucose.</text>
</comment>
<comment type="caution">
    <text evidence="12">The sequence shown here is derived from an EMBL/GenBank/DDBJ whole genome shotgun (WGS) entry which is preliminary data.</text>
</comment>
<dbReference type="UniPathway" id="UPA00164"/>
<keyword evidence="13" id="KW-1185">Reference proteome</keyword>
<evidence type="ECO:0000256" key="3">
    <source>
        <dbReference type="ARBA" id="ARBA00004964"/>
    </source>
</evidence>
<evidence type="ECO:0000313" key="12">
    <source>
        <dbReference type="EMBL" id="PVM70934.1"/>
    </source>
</evidence>
<dbReference type="SUPFAM" id="SSF53756">
    <property type="entry name" value="UDP-Glycosyltransferase/glycogen phosphorylase"/>
    <property type="match status" value="1"/>
</dbReference>
<proteinExistence type="inferred from homology"/>
<evidence type="ECO:0000256" key="1">
    <source>
        <dbReference type="ARBA" id="ARBA00001478"/>
    </source>
</evidence>
<dbReference type="PANTHER" id="PTHR45825:SF11">
    <property type="entry name" value="ALPHA AMYLASE DOMAIN-CONTAINING PROTEIN"/>
    <property type="match status" value="1"/>
</dbReference>
<feature type="region of interest" description="Disordered" evidence="9">
    <location>
        <begin position="507"/>
        <end position="554"/>
    </location>
</feature>
<reference evidence="12 13" key="1">
    <citation type="submission" date="2018-04" db="EMBL/GenBank/DDBJ databases">
        <title>The genome sequence of Caulobacter sp. 736.</title>
        <authorList>
            <person name="Gao J."/>
            <person name="Sun J."/>
        </authorList>
    </citation>
    <scope>NUCLEOTIDE SEQUENCE [LARGE SCALE GENOMIC DNA]</scope>
    <source>
        <strain evidence="12 13">736</strain>
    </source>
</reference>
<dbReference type="Pfam" id="PF00534">
    <property type="entry name" value="Glycos_transf_1"/>
    <property type="match status" value="1"/>
</dbReference>
<comment type="similarity">
    <text evidence="4 8">Belongs to the glycosyltransferase 1 family. Bacterial/plant glycogen synthase subfamily.</text>
</comment>
<feature type="binding site" evidence="8">
    <location>
        <position position="18"/>
    </location>
    <ligand>
        <name>ADP-alpha-D-glucose</name>
        <dbReference type="ChEBI" id="CHEBI:57498"/>
    </ligand>
</feature>
<feature type="domain" description="Starch synthase catalytic" evidence="11">
    <location>
        <begin position="6"/>
        <end position="242"/>
    </location>
</feature>
<dbReference type="AlphaFoldDB" id="A0A2T9IVQ8"/>
<dbReference type="Proteomes" id="UP000244913">
    <property type="component" value="Unassembled WGS sequence"/>
</dbReference>
<evidence type="ECO:0000313" key="13">
    <source>
        <dbReference type="Proteomes" id="UP000244913"/>
    </source>
</evidence>
<dbReference type="CDD" id="cd03791">
    <property type="entry name" value="GT5_Glycogen_synthase_DULL1-like"/>
    <property type="match status" value="1"/>
</dbReference>
<dbReference type="GO" id="GO:0004373">
    <property type="term" value="F:alpha-1,4-glucan glucosyltransferase (UDP-glucose donor) activity"/>
    <property type="evidence" value="ECO:0007669"/>
    <property type="project" value="InterPro"/>
</dbReference>
<dbReference type="Pfam" id="PF08323">
    <property type="entry name" value="Glyco_transf_5"/>
    <property type="match status" value="1"/>
</dbReference>
<dbReference type="GO" id="GO:0005978">
    <property type="term" value="P:glycogen biosynthetic process"/>
    <property type="evidence" value="ECO:0007669"/>
    <property type="project" value="UniProtKB-UniRule"/>
</dbReference>
<evidence type="ECO:0000256" key="6">
    <source>
        <dbReference type="ARBA" id="ARBA00022679"/>
    </source>
</evidence>
<dbReference type="PANTHER" id="PTHR45825">
    <property type="entry name" value="GRANULE-BOUND STARCH SYNTHASE 1, CHLOROPLASTIC/AMYLOPLASTIC"/>
    <property type="match status" value="1"/>
</dbReference>
<dbReference type="NCBIfam" id="NF001899">
    <property type="entry name" value="PRK00654.1-2"/>
    <property type="match status" value="1"/>
</dbReference>
<organism evidence="12 13">
    <name type="scientific">Caulobacter radicis</name>
    <dbReference type="NCBI Taxonomy" id="2172650"/>
    <lineage>
        <taxon>Bacteria</taxon>
        <taxon>Pseudomonadati</taxon>
        <taxon>Pseudomonadota</taxon>
        <taxon>Alphaproteobacteria</taxon>
        <taxon>Caulobacterales</taxon>
        <taxon>Caulobacteraceae</taxon>
        <taxon>Caulobacter</taxon>
    </lineage>
</organism>